<dbReference type="PANTHER" id="PTHR12582">
    <property type="entry name" value="NETRIN RECEPTOR UNC5"/>
    <property type="match status" value="1"/>
</dbReference>
<keyword evidence="1" id="KW-0472">Membrane</keyword>
<dbReference type="GO" id="GO:0005886">
    <property type="term" value="C:plasma membrane"/>
    <property type="evidence" value="ECO:0007669"/>
    <property type="project" value="UniProtKB-SubCell"/>
</dbReference>
<keyword evidence="1" id="KW-0675">Receptor</keyword>
<reference evidence="5" key="2">
    <citation type="journal article" date="2023" name="Science">
        <title>Genomic signatures of disease resistance in endangered staghorn corals.</title>
        <authorList>
            <person name="Vollmer S.V."/>
            <person name="Selwyn J.D."/>
            <person name="Despard B.A."/>
            <person name="Roesel C.L."/>
        </authorList>
    </citation>
    <scope>NUCLEOTIDE SEQUENCE</scope>
    <source>
        <strain evidence="5">K2</strain>
    </source>
</reference>
<accession>A0AAD9QWZ0</accession>
<feature type="domain" description="ZU5" evidence="4">
    <location>
        <begin position="321"/>
        <end position="431"/>
    </location>
</feature>
<feature type="region of interest" description="Disordered" evidence="2">
    <location>
        <begin position="62"/>
        <end position="116"/>
    </location>
</feature>
<evidence type="ECO:0000256" key="1">
    <source>
        <dbReference type="RuleBase" id="RU367033"/>
    </source>
</evidence>
<reference evidence="5" key="1">
    <citation type="journal article" date="2023" name="G3 (Bethesda)">
        <title>Whole genome assembly and annotation of the endangered Caribbean coral Acropora cervicornis.</title>
        <authorList>
            <person name="Selwyn J.D."/>
            <person name="Vollmer S.V."/>
        </authorList>
    </citation>
    <scope>NUCLEOTIDE SEQUENCE</scope>
    <source>
        <strain evidence="5">K2</strain>
    </source>
</reference>
<dbReference type="AlphaFoldDB" id="A0AAD9QWZ0"/>
<dbReference type="InterPro" id="IPR011029">
    <property type="entry name" value="DEATH-like_dom_sf"/>
</dbReference>
<dbReference type="CDD" id="cd01670">
    <property type="entry name" value="Death"/>
    <property type="match status" value="2"/>
</dbReference>
<dbReference type="SMART" id="SM00218">
    <property type="entry name" value="ZU5"/>
    <property type="match status" value="1"/>
</dbReference>
<keyword evidence="1" id="KW-1133">Transmembrane helix</keyword>
<proteinExistence type="inferred from homology"/>
<keyword evidence="1" id="KW-0217">Developmental protein</keyword>
<protein>
    <recommendedName>
        <fullName evidence="1">Netrin receptor UNC5</fullName>
    </recommendedName>
</protein>
<evidence type="ECO:0000313" key="6">
    <source>
        <dbReference type="Proteomes" id="UP001249851"/>
    </source>
</evidence>
<dbReference type="EMBL" id="JARQWQ010000010">
    <property type="protein sequence ID" value="KAK2569047.1"/>
    <property type="molecule type" value="Genomic_DNA"/>
</dbReference>
<evidence type="ECO:0000259" key="3">
    <source>
        <dbReference type="PROSITE" id="PS50017"/>
    </source>
</evidence>
<name>A0AAD9QWZ0_ACRCE</name>
<comment type="caution">
    <text evidence="5">The sequence shown here is derived from an EMBL/GenBank/DDBJ whole genome shotgun (WGS) entry which is preliminary data.</text>
</comment>
<dbReference type="Proteomes" id="UP001249851">
    <property type="component" value="Unassembled WGS sequence"/>
</dbReference>
<dbReference type="Pfam" id="PF00791">
    <property type="entry name" value="ZU5"/>
    <property type="match status" value="1"/>
</dbReference>
<comment type="function">
    <text evidence="1">Receptor for netrin required for axon guidance. Mediates axon repulsion of neuronal growth cones in the developing nervous system upon ligand binding.</text>
</comment>
<dbReference type="SMART" id="SM00005">
    <property type="entry name" value="DEATH"/>
    <property type="match status" value="1"/>
</dbReference>
<comment type="similarity">
    <text evidence="1">Belongs to the unc-5 family.</text>
</comment>
<feature type="domain" description="Death" evidence="3">
    <location>
        <begin position="789"/>
        <end position="864"/>
    </location>
</feature>
<feature type="domain" description="Death" evidence="3">
    <location>
        <begin position="687"/>
        <end position="757"/>
    </location>
</feature>
<dbReference type="GO" id="GO:0005042">
    <property type="term" value="F:netrin receptor activity"/>
    <property type="evidence" value="ECO:0007669"/>
    <property type="project" value="UniProtKB-UniRule"/>
</dbReference>
<dbReference type="InterPro" id="IPR000906">
    <property type="entry name" value="ZU5_dom"/>
</dbReference>
<dbReference type="PANTHER" id="PTHR12582:SF47">
    <property type="entry name" value="NETRIN RECEPTOR UNC-5"/>
    <property type="match status" value="1"/>
</dbReference>
<feature type="compositionally biased region" description="Polar residues" evidence="2">
    <location>
        <begin position="62"/>
        <end position="74"/>
    </location>
</feature>
<evidence type="ECO:0000259" key="4">
    <source>
        <dbReference type="PROSITE" id="PS51145"/>
    </source>
</evidence>
<dbReference type="Gene3D" id="2.60.220.30">
    <property type="match status" value="1"/>
</dbReference>
<dbReference type="PROSITE" id="PS50017">
    <property type="entry name" value="DEATH_DOMAIN"/>
    <property type="match status" value="2"/>
</dbReference>
<dbReference type="InterPro" id="IPR037936">
    <property type="entry name" value="UNC5A-D"/>
</dbReference>
<keyword evidence="6" id="KW-1185">Reference proteome</keyword>
<gene>
    <name evidence="5" type="ORF">P5673_005928</name>
</gene>
<feature type="compositionally biased region" description="Polar residues" evidence="2">
    <location>
        <begin position="96"/>
        <end position="108"/>
    </location>
</feature>
<comment type="subcellular location">
    <subcellularLocation>
        <location evidence="1">Cell membrane</location>
        <topology evidence="1">Single-pass type I membrane protein</topology>
    </subcellularLocation>
</comment>
<dbReference type="Gene3D" id="1.10.533.10">
    <property type="entry name" value="Death Domain, Fas"/>
    <property type="match status" value="2"/>
</dbReference>
<keyword evidence="1" id="KW-0393">Immunoglobulin domain</keyword>
<organism evidence="5 6">
    <name type="scientific">Acropora cervicornis</name>
    <name type="common">Staghorn coral</name>
    <dbReference type="NCBI Taxonomy" id="6130"/>
    <lineage>
        <taxon>Eukaryota</taxon>
        <taxon>Metazoa</taxon>
        <taxon>Cnidaria</taxon>
        <taxon>Anthozoa</taxon>
        <taxon>Hexacorallia</taxon>
        <taxon>Scleractinia</taxon>
        <taxon>Astrocoeniina</taxon>
        <taxon>Acroporidae</taxon>
        <taxon>Acropora</taxon>
    </lineage>
</organism>
<dbReference type="Pfam" id="PF00531">
    <property type="entry name" value="Death"/>
    <property type="match status" value="2"/>
</dbReference>
<dbReference type="InterPro" id="IPR000488">
    <property type="entry name" value="Death_dom"/>
</dbReference>
<dbReference type="SUPFAM" id="SSF47986">
    <property type="entry name" value="DEATH domain"/>
    <property type="match status" value="2"/>
</dbReference>
<keyword evidence="1" id="KW-0812">Transmembrane</keyword>
<feature type="transmembrane region" description="Helical" evidence="1">
    <location>
        <begin position="195"/>
        <end position="214"/>
    </location>
</feature>
<dbReference type="PROSITE" id="PS51145">
    <property type="entry name" value="ZU5"/>
    <property type="match status" value="1"/>
</dbReference>
<sequence>DFSSQHKDRPGSVKHHAWTKRKFHVEEIPIEIRVQPTIQSSTIILHSSIAVGKVPTTFASSQHHIETSTRSTLGTRKATDPLAQTKFPTRRLGPTSDPSTKKNGTAVYSDSGKAMRNRRWHAEKETRNMTEVLSLPKNISHEPRDPPTVEAAVTFWPHFDRDKTTSSNEFSLFILTAPFDMETSGPPLKTDQIRIAIFVISGIVIVLIVSLFLAKKIKRTTFAHPGFHGHLFSQAERGTWRPRCPQSRNCCVSASVSSITARNENQIEVQGIRALHSFDSDDSPPSSTQVTVTSYLSEDVKPVYHIFPEDQRIRSEVLFVTSAHDIFDNNGGTLTHPDSDVCINIEPGTFPDGKQQTIFFHVIYNDTYVIRDIPETNKRTLISPVIKCGPEDINPQKAVEIVLPHCLYVDEVKKGSIEVYRCGQYTSEGHQKWEIIPSSSERSCHSKAWFSIKKDRIVIKTKIFSIWSVFVCGAGGSKRKRITAFASKPNPASNLISLRCYIYSDNEDSKRKVERLEKERFAGTKPAAAEKPFKLFSDDQDINVWLDEDALTAKGWMLDEIPASQIYSYETAYRNGFRSKYACEFPVKPIADCLTGVKDFSCGLHFQQIGRTKDFIYVNPGIPLLPLQATLDVTGSNSYEAQSQNLSSQASNSVISSEFEIPEDLRKRYDESVTQEDCVCICYHIVNWKMFLQHLKVSEVFVKNLDEDHRCAEEKTYRGLLKWTRSAGAQGATIRNLCIALIAAGCTEAIEKLSSRDSYSPGFVVPDELRRRLDRDASVTQQDCIRLCNHIVKDWKMILRHLGVEEAVLDNVDANHLRANEKSFQGLLEWTRSAGTQEATIGNLCNALRAVNCTEAIEKLSSRDDGARLPTHAIPETV</sequence>
<evidence type="ECO:0000256" key="2">
    <source>
        <dbReference type="SAM" id="MobiDB-lite"/>
    </source>
</evidence>
<feature type="non-terminal residue" evidence="5">
    <location>
        <position position="878"/>
    </location>
</feature>
<evidence type="ECO:0000313" key="5">
    <source>
        <dbReference type="EMBL" id="KAK2569047.1"/>
    </source>
</evidence>